<dbReference type="PANTHER" id="PTHR30097">
    <property type="entry name" value="CATION EFFLUX SYSTEM PROTEIN CUSB"/>
    <property type="match status" value="1"/>
</dbReference>
<feature type="domain" description="CzcB-like C-terminal circularly permuted SH3-like" evidence="5">
    <location>
        <begin position="311"/>
        <end position="365"/>
    </location>
</feature>
<evidence type="ECO:0000313" key="6">
    <source>
        <dbReference type="EMBL" id="XBH08922.1"/>
    </source>
</evidence>
<dbReference type="PROSITE" id="PS51257">
    <property type="entry name" value="PROKAR_LIPOPROTEIN"/>
    <property type="match status" value="1"/>
</dbReference>
<dbReference type="Gene3D" id="2.40.50.100">
    <property type="match status" value="1"/>
</dbReference>
<sequence>MRKFILKAVGCIICLSLTACEKKSDPAAGAPPPTQVIHVSDSNEVTVDHPEQFPLTVSAPYQAASDLNVTGTVNPDIAKMLPVISLASGRVVDIRVRLGDTVKKGQLLMRVQSNDVAGAFNTYLKAVNDEHLATTQLRRAEILYQHGAIPQSQLEQAQNTEQDAVADLHAAEQQLQTLGIDKDHPSNIVNVYAPTSGVVVTQNVTDAAAAGVTYSGSSTAFTIANLSDVWVICNVYENDIPSIHLGQTADIHFNAYPDKVLTGTISNISPILDPNLRTAQVRLQVHNPGFMNIGMFVTANFHGKHLEQRATVPADAVLHLHDRDWVFVPAGDNQFRRVEVTTGKMLPNNQQEIMSGVSAGQQVVSNALSLNSTVEQ</sequence>
<dbReference type="GO" id="GO:0015679">
    <property type="term" value="P:plasma membrane copper ion transport"/>
    <property type="evidence" value="ECO:0007669"/>
    <property type="project" value="TreeGrafter"/>
</dbReference>
<evidence type="ECO:0000259" key="3">
    <source>
        <dbReference type="Pfam" id="PF25954"/>
    </source>
</evidence>
<dbReference type="GO" id="GO:0046914">
    <property type="term" value="F:transition metal ion binding"/>
    <property type="evidence" value="ECO:0007669"/>
    <property type="project" value="TreeGrafter"/>
</dbReference>
<dbReference type="InterPro" id="IPR051909">
    <property type="entry name" value="MFP_Cation_Efflux"/>
</dbReference>
<dbReference type="Gene3D" id="2.40.30.170">
    <property type="match status" value="1"/>
</dbReference>
<dbReference type="SUPFAM" id="SSF111369">
    <property type="entry name" value="HlyD-like secretion proteins"/>
    <property type="match status" value="1"/>
</dbReference>
<organism evidence="6">
    <name type="scientific">Edaphobacter paludis</name>
    <dbReference type="NCBI Taxonomy" id="3035702"/>
    <lineage>
        <taxon>Bacteria</taxon>
        <taxon>Pseudomonadati</taxon>
        <taxon>Acidobacteriota</taxon>
        <taxon>Terriglobia</taxon>
        <taxon>Terriglobales</taxon>
        <taxon>Acidobacteriaceae</taxon>
        <taxon>Edaphobacter</taxon>
    </lineage>
</organism>
<proteinExistence type="inferred from homology"/>
<dbReference type="GO" id="GO:0060003">
    <property type="term" value="P:copper ion export"/>
    <property type="evidence" value="ECO:0007669"/>
    <property type="project" value="TreeGrafter"/>
</dbReference>
<dbReference type="Pfam" id="PF25954">
    <property type="entry name" value="Beta-barrel_RND_2"/>
    <property type="match status" value="1"/>
</dbReference>
<dbReference type="InterPro" id="IPR058647">
    <property type="entry name" value="BSH_CzcB-like"/>
</dbReference>
<feature type="domain" description="CusB-like beta-barrel" evidence="3">
    <location>
        <begin position="229"/>
        <end position="304"/>
    </location>
</feature>
<keyword evidence="2" id="KW-0813">Transport</keyword>
<dbReference type="EMBL" id="CP121194">
    <property type="protein sequence ID" value="XBH08922.1"/>
    <property type="molecule type" value="Genomic_DNA"/>
</dbReference>
<dbReference type="Gene3D" id="1.10.287.470">
    <property type="entry name" value="Helix hairpin bin"/>
    <property type="match status" value="1"/>
</dbReference>
<dbReference type="Pfam" id="PF25975">
    <property type="entry name" value="CzcB_C"/>
    <property type="match status" value="1"/>
</dbReference>
<dbReference type="Gene3D" id="2.40.420.20">
    <property type="match status" value="1"/>
</dbReference>
<dbReference type="NCBIfam" id="TIGR01730">
    <property type="entry name" value="RND_mfp"/>
    <property type="match status" value="1"/>
</dbReference>
<dbReference type="GO" id="GO:0022857">
    <property type="term" value="F:transmembrane transporter activity"/>
    <property type="evidence" value="ECO:0007669"/>
    <property type="project" value="InterPro"/>
</dbReference>
<evidence type="ECO:0000259" key="4">
    <source>
        <dbReference type="Pfam" id="PF25973"/>
    </source>
</evidence>
<evidence type="ECO:0000256" key="2">
    <source>
        <dbReference type="ARBA" id="ARBA00022448"/>
    </source>
</evidence>
<dbReference type="InterPro" id="IPR058649">
    <property type="entry name" value="CzcB_C"/>
</dbReference>
<protein>
    <submittedName>
        <fullName evidence="6">Efflux RND transporter periplasmic adaptor subunit</fullName>
    </submittedName>
</protein>
<dbReference type="GO" id="GO:0016020">
    <property type="term" value="C:membrane"/>
    <property type="evidence" value="ECO:0007669"/>
    <property type="project" value="InterPro"/>
</dbReference>
<evidence type="ECO:0000256" key="1">
    <source>
        <dbReference type="ARBA" id="ARBA00009477"/>
    </source>
</evidence>
<comment type="similarity">
    <text evidence="1">Belongs to the membrane fusion protein (MFP) (TC 8.A.1) family.</text>
</comment>
<dbReference type="Pfam" id="PF25973">
    <property type="entry name" value="BSH_CzcB"/>
    <property type="match status" value="1"/>
</dbReference>
<dbReference type="InterPro" id="IPR006143">
    <property type="entry name" value="RND_pump_MFP"/>
</dbReference>
<dbReference type="FunFam" id="2.40.30.170:FF:000010">
    <property type="entry name" value="Efflux RND transporter periplasmic adaptor subunit"/>
    <property type="match status" value="1"/>
</dbReference>
<dbReference type="GO" id="GO:0030288">
    <property type="term" value="C:outer membrane-bounded periplasmic space"/>
    <property type="evidence" value="ECO:0007669"/>
    <property type="project" value="TreeGrafter"/>
</dbReference>
<dbReference type="PANTHER" id="PTHR30097:SF4">
    <property type="entry name" value="SLR6042 PROTEIN"/>
    <property type="match status" value="1"/>
</dbReference>
<dbReference type="InterPro" id="IPR058792">
    <property type="entry name" value="Beta-barrel_RND_2"/>
</dbReference>
<reference evidence="6" key="1">
    <citation type="submission" date="2023-03" db="EMBL/GenBank/DDBJ databases">
        <title>Edaphobacter sp.</title>
        <authorList>
            <person name="Huber K.J."/>
            <person name="Papendorf J."/>
            <person name="Pilke C."/>
            <person name="Bunk B."/>
            <person name="Sproeer C."/>
            <person name="Pester M."/>
        </authorList>
    </citation>
    <scope>NUCLEOTIDE SEQUENCE</scope>
    <source>
        <strain evidence="6">DSM 109919</strain>
    </source>
</reference>
<dbReference type="RefSeq" id="WP_348266432.1">
    <property type="nucleotide sequence ID" value="NZ_CP121194.1"/>
</dbReference>
<dbReference type="AlphaFoldDB" id="A0AAU7CUW3"/>
<dbReference type="KEGG" id="epl:P4G45_10500"/>
<evidence type="ECO:0000259" key="5">
    <source>
        <dbReference type="Pfam" id="PF25975"/>
    </source>
</evidence>
<gene>
    <name evidence="6" type="ORF">P4G45_10500</name>
</gene>
<name>A0AAU7CUW3_9BACT</name>
<feature type="domain" description="CzcB-like barrel-sandwich hybrid" evidence="4">
    <location>
        <begin position="82"/>
        <end position="225"/>
    </location>
</feature>
<accession>A0AAU7CUW3</accession>